<feature type="compositionally biased region" description="Acidic residues" evidence="1">
    <location>
        <begin position="68"/>
        <end position="134"/>
    </location>
</feature>
<dbReference type="eggNOG" id="ENOG502THTS">
    <property type="taxonomic scope" value="Eukaryota"/>
</dbReference>
<gene>
    <name evidence="2" type="ORF">CRE_28406</name>
</gene>
<evidence type="ECO:0000256" key="1">
    <source>
        <dbReference type="SAM" id="MobiDB-lite"/>
    </source>
</evidence>
<protein>
    <submittedName>
        <fullName evidence="2">Uncharacterized protein</fullName>
    </submittedName>
</protein>
<evidence type="ECO:0000313" key="2">
    <source>
        <dbReference type="EMBL" id="EFP02804.1"/>
    </source>
</evidence>
<proteinExistence type="predicted"/>
<dbReference type="InParanoid" id="E3LM92"/>
<dbReference type="HOGENOM" id="CLU_1410032_0_0_1"/>
<dbReference type="Proteomes" id="UP000008281">
    <property type="component" value="Unassembled WGS sequence"/>
</dbReference>
<organism evidence="3">
    <name type="scientific">Caenorhabditis remanei</name>
    <name type="common">Caenorhabditis vulgaris</name>
    <dbReference type="NCBI Taxonomy" id="31234"/>
    <lineage>
        <taxon>Eukaryota</taxon>
        <taxon>Metazoa</taxon>
        <taxon>Ecdysozoa</taxon>
        <taxon>Nematoda</taxon>
        <taxon>Chromadorea</taxon>
        <taxon>Rhabditida</taxon>
        <taxon>Rhabditina</taxon>
        <taxon>Rhabditomorpha</taxon>
        <taxon>Rhabditoidea</taxon>
        <taxon>Rhabditidae</taxon>
        <taxon>Peloderinae</taxon>
        <taxon>Caenorhabditis</taxon>
    </lineage>
</organism>
<dbReference type="EMBL" id="DS268411">
    <property type="protein sequence ID" value="EFP02804.1"/>
    <property type="molecule type" value="Genomic_DNA"/>
</dbReference>
<accession>E3LM92</accession>
<dbReference type="AlphaFoldDB" id="E3LM92"/>
<sequence length="193" mass="21825">MLSRRERRDSETSTDSWSLVEEDRLDDDFSLNSTDNEGAELETAEPIVEEPITSDEDEDTASEKSLDSDSEDSEDSDVSVDSESEEEESDIEQEEDDIVEEGEIAIQEESEVEESEDDDVVDSEDSDLSDEEEIVDEVLAEIDDMETEEAIRKCKEQDYWLDEEVQGIKIAIDLNFTVFLSLKSKKSVQSAPS</sequence>
<feature type="compositionally biased region" description="Basic and acidic residues" evidence="1">
    <location>
        <begin position="1"/>
        <end position="11"/>
    </location>
</feature>
<reference evidence="2" key="1">
    <citation type="submission" date="2007-07" db="EMBL/GenBank/DDBJ databases">
        <title>PCAP assembly of the Caenorhabditis remanei genome.</title>
        <authorList>
            <consortium name="The Caenorhabditis remanei Sequencing Consortium"/>
            <person name="Wilson R.K."/>
        </authorList>
    </citation>
    <scope>NUCLEOTIDE SEQUENCE [LARGE SCALE GENOMIC DNA]</scope>
    <source>
        <strain evidence="2">PB4641</strain>
    </source>
</reference>
<feature type="region of interest" description="Disordered" evidence="1">
    <location>
        <begin position="1"/>
        <end position="134"/>
    </location>
</feature>
<name>E3LM92_CAERE</name>
<evidence type="ECO:0000313" key="3">
    <source>
        <dbReference type="Proteomes" id="UP000008281"/>
    </source>
</evidence>
<keyword evidence="3" id="KW-1185">Reference proteome</keyword>